<dbReference type="CDD" id="cd20071">
    <property type="entry name" value="SET_SMYD"/>
    <property type="match status" value="1"/>
</dbReference>
<feature type="compositionally biased region" description="Low complexity" evidence="1">
    <location>
        <begin position="369"/>
        <end position="386"/>
    </location>
</feature>
<dbReference type="SUPFAM" id="SSF82199">
    <property type="entry name" value="SET domain"/>
    <property type="match status" value="1"/>
</dbReference>
<dbReference type="InterPro" id="IPR053209">
    <property type="entry name" value="Gramillin-biosynth_MTr"/>
</dbReference>
<dbReference type="PANTHER" id="PTHR47643:SF2">
    <property type="entry name" value="TPR DOMAIN PROTEIN (AFU_ORTHOLOGUE AFUA_5G12710)"/>
    <property type="match status" value="1"/>
</dbReference>
<feature type="compositionally biased region" description="Pro residues" evidence="1">
    <location>
        <begin position="138"/>
        <end position="149"/>
    </location>
</feature>
<feature type="region of interest" description="Disordered" evidence="1">
    <location>
        <begin position="136"/>
        <end position="183"/>
    </location>
</feature>
<keyword evidence="4" id="KW-1185">Reference proteome</keyword>
<sequence length="637" mass="65382">MLRGLRQPSAGGPASGRRSTLCYTTRGLRVACKAAGAPAEASAGALYGDAALTHGRHLGPIRLELIPGKGLGWRTTRDVSTGELLLTSLPLAVLYGKSGEAPANEELATALRQAWPRLTHIERRWLLLLSDCCAATRPKPPPTPPPPTAQPAQPQPASADARAAEAPSATSAPSPGPAVSAAAATGSTAEAAAQALLGAAGGGGAGPSHAIAILPPALFGGKAGPGLAPGAAVLELVSRYGYAEAREDPAVTELLDMEPASVLGLWPEAALINHSCAPNASVLPLGGALYVRAGRALQEGEEVTVSYLAAGLFSPVAQRRSLLRASHGFLCACPRCRMEQAHFPTRRYPELDTPAQPQPSRAPQPRHQPQPQSQQGGAEGQQAGERSSAEASTSGDAAAAAAAAVDDALLAAALLGRRGQGPLQRLLDAVFGAGRFTTAAAPDNKLLAEVDAAVASDLGAAVQAVLTASSRPRQQQAALLERMDGMLARVETSASFLELPPRGRLLVLGSVYGLVRLTAELAELSGQAGPERRLALLSLQASVLEAVAPGSDAHVMAAVKAAGVARRVHSAEGPEARRAELAAGLAHVARYGRGLLTGDGPAVLRRMQDIRRRLLTGSGLASAMGVMAWDEQYGRKL</sequence>
<dbReference type="AlphaFoldDB" id="A0A836BQJ8"/>
<proteinExistence type="predicted"/>
<protein>
    <recommendedName>
        <fullName evidence="2">SET domain-containing protein</fullName>
    </recommendedName>
</protein>
<dbReference type="EMBL" id="JAEHOE010000133">
    <property type="protein sequence ID" value="KAG2485215.1"/>
    <property type="molecule type" value="Genomic_DNA"/>
</dbReference>
<feature type="compositionally biased region" description="Low complexity" evidence="1">
    <location>
        <begin position="150"/>
        <end position="183"/>
    </location>
</feature>
<evidence type="ECO:0000256" key="1">
    <source>
        <dbReference type="SAM" id="MobiDB-lite"/>
    </source>
</evidence>
<feature type="compositionally biased region" description="Pro residues" evidence="1">
    <location>
        <begin position="356"/>
        <end position="368"/>
    </location>
</feature>
<dbReference type="PROSITE" id="PS50280">
    <property type="entry name" value="SET"/>
    <property type="match status" value="1"/>
</dbReference>
<dbReference type="InterPro" id="IPR046341">
    <property type="entry name" value="SET_dom_sf"/>
</dbReference>
<accession>A0A836BQJ8</accession>
<dbReference type="InterPro" id="IPR001214">
    <property type="entry name" value="SET_dom"/>
</dbReference>
<dbReference type="Proteomes" id="UP000612055">
    <property type="component" value="Unassembled WGS sequence"/>
</dbReference>
<dbReference type="Pfam" id="PF00856">
    <property type="entry name" value="SET"/>
    <property type="match status" value="1"/>
</dbReference>
<dbReference type="OrthoDB" id="545016at2759"/>
<gene>
    <name evidence="3" type="ORF">HYH03_016002</name>
</gene>
<feature type="domain" description="SET" evidence="2">
    <location>
        <begin position="59"/>
        <end position="308"/>
    </location>
</feature>
<comment type="caution">
    <text evidence="3">The sequence shown here is derived from an EMBL/GenBank/DDBJ whole genome shotgun (WGS) entry which is preliminary data.</text>
</comment>
<feature type="region of interest" description="Disordered" evidence="1">
    <location>
        <begin position="348"/>
        <end position="395"/>
    </location>
</feature>
<evidence type="ECO:0000313" key="4">
    <source>
        <dbReference type="Proteomes" id="UP000612055"/>
    </source>
</evidence>
<evidence type="ECO:0000313" key="3">
    <source>
        <dbReference type="EMBL" id="KAG2485215.1"/>
    </source>
</evidence>
<organism evidence="3 4">
    <name type="scientific">Edaphochlamys debaryana</name>
    <dbReference type="NCBI Taxonomy" id="47281"/>
    <lineage>
        <taxon>Eukaryota</taxon>
        <taxon>Viridiplantae</taxon>
        <taxon>Chlorophyta</taxon>
        <taxon>core chlorophytes</taxon>
        <taxon>Chlorophyceae</taxon>
        <taxon>CS clade</taxon>
        <taxon>Chlamydomonadales</taxon>
        <taxon>Chlamydomonadales incertae sedis</taxon>
        <taxon>Edaphochlamys</taxon>
    </lineage>
</organism>
<evidence type="ECO:0000259" key="2">
    <source>
        <dbReference type="PROSITE" id="PS50280"/>
    </source>
</evidence>
<name>A0A836BQJ8_9CHLO</name>
<dbReference type="PANTHER" id="PTHR47643">
    <property type="entry name" value="TPR DOMAIN PROTEIN (AFU_ORTHOLOGUE AFUA_5G12710)"/>
    <property type="match status" value="1"/>
</dbReference>
<reference evidence="3" key="1">
    <citation type="journal article" date="2020" name="bioRxiv">
        <title>Comparative genomics of Chlamydomonas.</title>
        <authorList>
            <person name="Craig R.J."/>
            <person name="Hasan A.R."/>
            <person name="Ness R.W."/>
            <person name="Keightley P.D."/>
        </authorList>
    </citation>
    <scope>NUCLEOTIDE SEQUENCE</scope>
    <source>
        <strain evidence="3">CCAP 11/70</strain>
    </source>
</reference>
<dbReference type="Gene3D" id="2.170.270.10">
    <property type="entry name" value="SET domain"/>
    <property type="match status" value="1"/>
</dbReference>